<dbReference type="GeneID" id="107100303"/>
<proteinExistence type="predicted"/>
<feature type="compositionally biased region" description="Polar residues" evidence="1">
    <location>
        <begin position="244"/>
        <end position="272"/>
    </location>
</feature>
<dbReference type="PANTHER" id="PTHR16434">
    <property type="entry name" value="EWING'S TUMOR-ASSOCIATED ANTIGEN 1 ETAA1"/>
    <property type="match status" value="1"/>
</dbReference>
<dbReference type="RefSeq" id="XP_015254231.1">
    <property type="nucleotide sequence ID" value="XM_015398745.1"/>
</dbReference>
<feature type="region of interest" description="Disordered" evidence="1">
    <location>
        <begin position="239"/>
        <end position="272"/>
    </location>
</feature>
<feature type="compositionally biased region" description="Basic and acidic residues" evidence="1">
    <location>
        <begin position="134"/>
        <end position="144"/>
    </location>
</feature>
<dbReference type="Ensembl" id="ENSCVAT00000010079.1">
    <property type="protein sequence ID" value="ENSCVAP00000003415.1"/>
    <property type="gene ID" value="ENSCVAG00000004586.1"/>
</dbReference>
<dbReference type="InterPro" id="IPR029406">
    <property type="entry name" value="ETAA1"/>
</dbReference>
<feature type="compositionally biased region" description="Polar residues" evidence="1">
    <location>
        <begin position="116"/>
        <end position="133"/>
    </location>
</feature>
<dbReference type="GeneTree" id="ENSGT01030000235154"/>
<dbReference type="PANTHER" id="PTHR16434:SF2">
    <property type="entry name" value="EWING'S TUMOR-ASSOCIATED ANTIGEN 1"/>
    <property type="match status" value="1"/>
</dbReference>
<dbReference type="CTD" id="100005357"/>
<accession>A0A3Q2FHI1</accession>
<dbReference type="OMA" id="QHAAFKR"/>
<keyword evidence="3" id="KW-1185">Reference proteome</keyword>
<name>A0A3Q2FHI1_CYPVA</name>
<dbReference type="GO" id="GO:2000001">
    <property type="term" value="P:regulation of DNA damage checkpoint"/>
    <property type="evidence" value="ECO:0007669"/>
    <property type="project" value="TreeGrafter"/>
</dbReference>
<dbReference type="GO" id="GO:0006974">
    <property type="term" value="P:DNA damage response"/>
    <property type="evidence" value="ECO:0007669"/>
    <property type="project" value="TreeGrafter"/>
</dbReference>
<dbReference type="GO" id="GO:0031297">
    <property type="term" value="P:replication fork processing"/>
    <property type="evidence" value="ECO:0007669"/>
    <property type="project" value="TreeGrafter"/>
</dbReference>
<dbReference type="GO" id="GO:0043596">
    <property type="term" value="C:nuclear replication fork"/>
    <property type="evidence" value="ECO:0007669"/>
    <property type="project" value="TreeGrafter"/>
</dbReference>
<feature type="region of interest" description="Disordered" evidence="1">
    <location>
        <begin position="116"/>
        <end position="144"/>
    </location>
</feature>
<evidence type="ECO:0000256" key="1">
    <source>
        <dbReference type="SAM" id="MobiDB-lite"/>
    </source>
</evidence>
<sequence length="495" mass="54858">MAVEISDIVNRIAPKNIKPKSTESSLLHWIDDGVIPCTPYNPKPTARRRSCRQSCVKDLMKLAKELDKNMQQDEKTSVQQNAVISQPVNATEINVQDPKCPSSLEQAEAELNALFDSSTQGISGRLSQGSVSTQDRKDQPKTPVYADHKQLEPKTADKLPENNLVYFEDDWDNDDLINDPLILALTQDPNGPIDAHPETSVKCPIQTNTKTLASVFKTTTSRRSFKLEPNPHFQTRLDKDAEESSFTVIQPKSKSPAQTSATRKTITNPQPNKVTEKVKFFLPGPPGNDASDSFWDDGDDDALLYQLCDSVERVSNNQLQEVSHRNCEEKPKWPTARHQNITDLQVNTEPPGSSGMNAKRQSSGSFVRCNSLPVTTHEMGNYQGWNIPLRGGGQKAGVSQSFPGGNVGLGKFNHGAIQADADMKPHTVTTRVPQNSRSQHAAFKRNVSDSAIISNKVFVTNQTTGKCSAAEIERKRQEALARRRLRMQTPQIHNS</sequence>
<organism evidence="2 3">
    <name type="scientific">Cyprinodon variegatus</name>
    <name type="common">Sheepshead minnow</name>
    <dbReference type="NCBI Taxonomy" id="28743"/>
    <lineage>
        <taxon>Eukaryota</taxon>
        <taxon>Metazoa</taxon>
        <taxon>Chordata</taxon>
        <taxon>Craniata</taxon>
        <taxon>Vertebrata</taxon>
        <taxon>Euteleostomi</taxon>
        <taxon>Actinopterygii</taxon>
        <taxon>Neopterygii</taxon>
        <taxon>Teleostei</taxon>
        <taxon>Neoteleostei</taxon>
        <taxon>Acanthomorphata</taxon>
        <taxon>Ovalentaria</taxon>
        <taxon>Atherinomorphae</taxon>
        <taxon>Cyprinodontiformes</taxon>
        <taxon>Cyprinodontidae</taxon>
        <taxon>Cyprinodon</taxon>
    </lineage>
</organism>
<dbReference type="GO" id="GO:0043539">
    <property type="term" value="F:protein serine/threonine kinase activator activity"/>
    <property type="evidence" value="ECO:0007669"/>
    <property type="project" value="TreeGrafter"/>
</dbReference>
<dbReference type="AlphaFoldDB" id="A0A3Q2FHI1"/>
<evidence type="ECO:0000313" key="2">
    <source>
        <dbReference type="Ensembl" id="ENSCVAP00000003415.1"/>
    </source>
</evidence>
<protein>
    <submittedName>
        <fullName evidence="2">ETAA1 activator of ATR kinase</fullName>
    </submittedName>
</protein>
<reference evidence="2" key="2">
    <citation type="submission" date="2025-09" db="UniProtKB">
        <authorList>
            <consortium name="Ensembl"/>
        </authorList>
    </citation>
    <scope>IDENTIFICATION</scope>
</reference>
<dbReference type="OrthoDB" id="9378993at2759"/>
<dbReference type="RefSeq" id="XP_015254230.1">
    <property type="nucleotide sequence ID" value="XM_015398744.1"/>
</dbReference>
<reference evidence="2" key="1">
    <citation type="submission" date="2025-08" db="UniProtKB">
        <authorList>
            <consortium name="Ensembl"/>
        </authorList>
    </citation>
    <scope>IDENTIFICATION</scope>
</reference>
<dbReference type="Proteomes" id="UP000265020">
    <property type="component" value="Unassembled WGS sequence"/>
</dbReference>
<dbReference type="Pfam" id="PF15350">
    <property type="entry name" value="ETAA1"/>
    <property type="match status" value="1"/>
</dbReference>
<dbReference type="STRING" id="28743.ENSCVAP00000003415"/>
<evidence type="ECO:0000313" key="3">
    <source>
        <dbReference type="Proteomes" id="UP000265020"/>
    </source>
</evidence>